<reference evidence="1 2" key="1">
    <citation type="journal article" date="2012" name="BMC Genomics">
        <title>Comparative genomics of Brachyspira pilosicoli strains: genome rearrangements, reductions and correlation of genetic compliment with phenotypic diversity.</title>
        <authorList>
            <person name="Mappley L.J."/>
            <person name="Black M.L."/>
            <person name="Abuoun M."/>
            <person name="Darby A.C."/>
            <person name="Woodward M.J."/>
            <person name="Parkhill J."/>
            <person name="Turner A.K."/>
            <person name="Bellgard M.I."/>
            <person name="La T."/>
            <person name="Phillips N.D."/>
            <person name="La Ragione R.M."/>
            <person name="Hampson D.J."/>
        </authorList>
    </citation>
    <scope>NUCLEOTIDE SEQUENCE [LARGE SCALE GENOMIC DNA]</scope>
    <source>
        <strain evidence="1">WesB</strain>
    </source>
</reference>
<protein>
    <submittedName>
        <fullName evidence="1">Unclassified</fullName>
    </submittedName>
</protein>
<dbReference type="EMBL" id="HE793032">
    <property type="protein sequence ID" value="CCG58043.1"/>
    <property type="molecule type" value="Genomic_DNA"/>
</dbReference>
<accession>K0JII6</accession>
<dbReference type="Proteomes" id="UP000003759">
    <property type="component" value="Chromosome"/>
</dbReference>
<evidence type="ECO:0000313" key="1">
    <source>
        <dbReference type="EMBL" id="CCG58043.1"/>
    </source>
</evidence>
<dbReference type="AlphaFoldDB" id="K0JII6"/>
<dbReference type="OrthoDB" id="9901459at2"/>
<name>K0JII6_BRAPL</name>
<dbReference type="HOGENOM" id="CLU_1515073_0_0_12"/>
<dbReference type="PATRIC" id="fig|1161918.5.peg.2141"/>
<proteinExistence type="predicted"/>
<dbReference type="RefSeq" id="WP_014934092.1">
    <property type="nucleotide sequence ID" value="NC_018604.1"/>
</dbReference>
<sequence>MAGFMDFINDAINSAINSNDKDSFFKVACLLVYANNDTASKTDIELSTELYNTIFFNEPMISIQMNKKLKKIYQDICDNGYDPDDVIEDILNGRIDRNKLKIFFVCACILGCMPNDCGELDEGKLFMTYLIKKGFELSDDEVNDSYNFARNYFGLDYNAYQNMVTLLEESFEYFENK</sequence>
<evidence type="ECO:0000313" key="2">
    <source>
        <dbReference type="Proteomes" id="UP000003759"/>
    </source>
</evidence>
<organism evidence="1 2">
    <name type="scientific">Brachyspira pilosicoli WesB</name>
    <dbReference type="NCBI Taxonomy" id="1161918"/>
    <lineage>
        <taxon>Bacteria</taxon>
        <taxon>Pseudomonadati</taxon>
        <taxon>Spirochaetota</taxon>
        <taxon>Spirochaetia</taxon>
        <taxon>Brachyspirales</taxon>
        <taxon>Brachyspiraceae</taxon>
        <taxon>Brachyspira</taxon>
    </lineage>
</organism>
<dbReference type="KEGG" id="bpw:WESB_2581"/>
<gene>
    <name evidence="1" type="ORF">WESB_2581</name>
</gene>